<dbReference type="OrthoDB" id="9893783at2"/>
<dbReference type="Proteomes" id="UP000293465">
    <property type="component" value="Unassembled WGS sequence"/>
</dbReference>
<dbReference type="EMBL" id="SEZJ01000034">
    <property type="protein sequence ID" value="RYU40610.1"/>
    <property type="molecule type" value="Genomic_DNA"/>
</dbReference>
<reference evidence="1 2" key="1">
    <citation type="submission" date="2019-02" db="EMBL/GenBank/DDBJ databases">
        <title>Genome sequences of Aliivibrio finisterrensis strains from farmed Atlantic salmon.</title>
        <authorList>
            <person name="Bowman J.P."/>
        </authorList>
    </citation>
    <scope>NUCLEOTIDE SEQUENCE [LARGE SCALE GENOMIC DNA]</scope>
    <source>
        <strain evidence="1 2">A32</strain>
    </source>
</reference>
<proteinExistence type="predicted"/>
<dbReference type="GeneID" id="56277142"/>
<organism evidence="1 2">
    <name type="scientific">Aliivibrio finisterrensis</name>
    <dbReference type="NCBI Taxonomy" id="511998"/>
    <lineage>
        <taxon>Bacteria</taxon>
        <taxon>Pseudomonadati</taxon>
        <taxon>Pseudomonadota</taxon>
        <taxon>Gammaproteobacteria</taxon>
        <taxon>Vibrionales</taxon>
        <taxon>Vibrionaceae</taxon>
        <taxon>Aliivibrio</taxon>
    </lineage>
</organism>
<comment type="caution">
    <text evidence="1">The sequence shown here is derived from an EMBL/GenBank/DDBJ whole genome shotgun (WGS) entry which is preliminary data.</text>
</comment>
<accession>A0A4V1Z652</accession>
<sequence>MKITLLCYAVRTYLILYETLKKVPPKGCFFDIDTMYQKEVPIVNVVQNILNQVNKSTAIVSRNSTISMNRCAIKGFGTAIDMDTSSKVDLDSVSVTQCVTGINVTPNKNKEIIMPLNMKNSTFKDVVTVARAPEKMLIDVDNCDFEKIKIGFDFYVPSEDLKEIGLPSDTPQEMLLEAAKLIRENKDKNENTLIELISNSSLGKWLNLTSGIVTVGTPIISNLLTYFS</sequence>
<name>A0A4V1Z652_9GAMM</name>
<gene>
    <name evidence="1" type="ORF">ERW49_18950</name>
</gene>
<evidence type="ECO:0000313" key="2">
    <source>
        <dbReference type="Proteomes" id="UP000293465"/>
    </source>
</evidence>
<dbReference type="RefSeq" id="WP_130088414.1">
    <property type="nucleotide sequence ID" value="NZ_SEZJ01000034.1"/>
</dbReference>
<dbReference type="AlphaFoldDB" id="A0A4V1Z652"/>
<protein>
    <submittedName>
        <fullName evidence="1">Uncharacterized protein</fullName>
    </submittedName>
</protein>
<evidence type="ECO:0000313" key="1">
    <source>
        <dbReference type="EMBL" id="RYU40610.1"/>
    </source>
</evidence>